<dbReference type="EMBL" id="JACXAA010000006">
    <property type="protein sequence ID" value="MBD2754534.1"/>
    <property type="molecule type" value="Genomic_DNA"/>
</dbReference>
<accession>A0A927B2T2</accession>
<dbReference type="RefSeq" id="WP_191040178.1">
    <property type="nucleotide sequence ID" value="NZ_JACXAA010000006.1"/>
</dbReference>
<gene>
    <name evidence="1" type="ORF">IC230_16630</name>
</gene>
<proteinExistence type="predicted"/>
<sequence length="138" mass="15125">MSVFTKDAGRILDPKETQAMTGAYRERKLNVGLRPTEYVRSEFFGIDQVQNLLNQPGCVGLRVHHAKRWEDKKGNPTSEGEGQLKPRVLLTAVDAKGNNLPIYSDNAGMKDMPVRTGGMMALADGPVCPPHCGETDTN</sequence>
<keyword evidence="2" id="KW-1185">Reference proteome</keyword>
<dbReference type="AlphaFoldDB" id="A0A927B2T2"/>
<reference evidence="1" key="1">
    <citation type="submission" date="2020-09" db="EMBL/GenBank/DDBJ databases">
        <authorList>
            <person name="Kim M.K."/>
        </authorList>
    </citation>
    <scope>NUCLEOTIDE SEQUENCE</scope>
    <source>
        <strain evidence="1">BT704</strain>
    </source>
</reference>
<evidence type="ECO:0000313" key="2">
    <source>
        <dbReference type="Proteomes" id="UP000653797"/>
    </source>
</evidence>
<name>A0A927B2T2_9BACT</name>
<protein>
    <submittedName>
        <fullName evidence="1">Uncharacterized protein</fullName>
    </submittedName>
</protein>
<dbReference type="Proteomes" id="UP000653797">
    <property type="component" value="Unassembled WGS sequence"/>
</dbReference>
<organism evidence="1 2">
    <name type="scientific">Spirosoma validum</name>
    <dbReference type="NCBI Taxonomy" id="2771355"/>
    <lineage>
        <taxon>Bacteria</taxon>
        <taxon>Pseudomonadati</taxon>
        <taxon>Bacteroidota</taxon>
        <taxon>Cytophagia</taxon>
        <taxon>Cytophagales</taxon>
        <taxon>Cytophagaceae</taxon>
        <taxon>Spirosoma</taxon>
    </lineage>
</organism>
<evidence type="ECO:0000313" key="1">
    <source>
        <dbReference type="EMBL" id="MBD2754534.1"/>
    </source>
</evidence>
<comment type="caution">
    <text evidence="1">The sequence shown here is derived from an EMBL/GenBank/DDBJ whole genome shotgun (WGS) entry which is preliminary data.</text>
</comment>